<dbReference type="GO" id="GO:0004222">
    <property type="term" value="F:metalloendopeptidase activity"/>
    <property type="evidence" value="ECO:0007669"/>
    <property type="project" value="InterPro"/>
</dbReference>
<proteinExistence type="predicted"/>
<feature type="domain" description="Peptidase M13 C-terminal" evidence="1">
    <location>
        <begin position="245"/>
        <end position="450"/>
    </location>
</feature>
<dbReference type="InterPro" id="IPR018497">
    <property type="entry name" value="Peptidase_M13_C"/>
</dbReference>
<dbReference type="GO" id="GO:0005886">
    <property type="term" value="C:plasma membrane"/>
    <property type="evidence" value="ECO:0007669"/>
    <property type="project" value="TreeGrafter"/>
</dbReference>
<reference evidence="2" key="1">
    <citation type="submission" date="2014-07" db="EMBL/GenBank/DDBJ databases">
        <authorList>
            <person name="Martin A.A"/>
            <person name="De Silva N."/>
        </authorList>
    </citation>
    <scope>NUCLEOTIDE SEQUENCE</scope>
</reference>
<accession>A0A0K0EU52</accession>
<dbReference type="PANTHER" id="PTHR11733:SF241">
    <property type="entry name" value="GH26575P-RELATED"/>
    <property type="match status" value="1"/>
</dbReference>
<dbReference type="InterPro" id="IPR042089">
    <property type="entry name" value="Peptidase_M13_dom_2"/>
</dbReference>
<name>A0A0K0EU52_STRVS</name>
<dbReference type="Gene3D" id="3.40.390.10">
    <property type="entry name" value="Collagenase (Catalytic Domain)"/>
    <property type="match status" value="2"/>
</dbReference>
<dbReference type="Proteomes" id="UP000035680">
    <property type="component" value="Unassembled WGS sequence"/>
</dbReference>
<dbReference type="PANTHER" id="PTHR11733">
    <property type="entry name" value="ZINC METALLOPROTEASE FAMILY M13 NEPRILYSIN-RELATED"/>
    <property type="match status" value="1"/>
</dbReference>
<dbReference type="AlphaFoldDB" id="A0A0K0EU52"/>
<dbReference type="Gene3D" id="1.10.1380.10">
    <property type="entry name" value="Neutral endopeptidase , domain2"/>
    <property type="match status" value="2"/>
</dbReference>
<organism evidence="2 3">
    <name type="scientific">Strongyloides venezuelensis</name>
    <name type="common">Threadworm</name>
    <dbReference type="NCBI Taxonomy" id="75913"/>
    <lineage>
        <taxon>Eukaryota</taxon>
        <taxon>Metazoa</taxon>
        <taxon>Ecdysozoa</taxon>
        <taxon>Nematoda</taxon>
        <taxon>Chromadorea</taxon>
        <taxon>Rhabditida</taxon>
        <taxon>Tylenchina</taxon>
        <taxon>Panagrolaimomorpha</taxon>
        <taxon>Strongyloidoidea</taxon>
        <taxon>Strongyloididae</taxon>
        <taxon>Strongyloides</taxon>
    </lineage>
</organism>
<evidence type="ECO:0000313" key="3">
    <source>
        <dbReference type="WBParaSite" id="SVE_0004500.1"/>
    </source>
</evidence>
<dbReference type="WBParaSite" id="SVE_0004500.1">
    <property type="protein sequence ID" value="SVE_0004500.1"/>
    <property type="gene ID" value="SVE_0004500"/>
</dbReference>
<dbReference type="PROSITE" id="PS51885">
    <property type="entry name" value="NEPRILYSIN"/>
    <property type="match status" value="1"/>
</dbReference>
<protein>
    <submittedName>
        <fullName evidence="3">Phosphate-regulating neutral endopeptidase (inferred by orthology to a human protein)</fullName>
    </submittedName>
</protein>
<evidence type="ECO:0000259" key="1">
    <source>
        <dbReference type="Pfam" id="PF01431"/>
    </source>
</evidence>
<reference evidence="3" key="2">
    <citation type="submission" date="2015-08" db="UniProtKB">
        <authorList>
            <consortium name="WormBaseParasite"/>
        </authorList>
    </citation>
    <scope>IDENTIFICATION</scope>
</reference>
<dbReference type="GO" id="GO:0016485">
    <property type="term" value="P:protein processing"/>
    <property type="evidence" value="ECO:0007669"/>
    <property type="project" value="TreeGrafter"/>
</dbReference>
<sequence>MNCLFNADVTSKSLLEYVNQTKKPCNDFYEFTCGTWLENLSKQSDVDKQGCLVENPHDFKEFMKKALRGDYDSKYPALQKINRMTEKCEVYTDSVRNNCMEKVKHFGFYAFVSVYMKKLTKTFDYDHLYDMFEKIFEANKYEMGNLVNEKQSFMTDGIKRKFIKRLSLLKFYRGHIERIKDTKFMEKCYSFFEYSQNTTIDDMLKDIENYNCAVPHDDKNMDICVDYVSKHLSGIVSLEDLVYKNSYYSYHSNRFMINPVIVRHPCFDCRFPKSLQYGCMGFLIGQELVTRVDERLRTYDFENLRAENKNTTSMYEKEYMKKKKCFEDEYANDIQNNKMVIRNYTCLMEKVVADSGGLKVVYRAYKRYLKESDKNDKFLIPGFERLTFEQLFFMNYARTFCNDPTDKRKSGIIKDLDGFSARVRLTLSLRNFEPFIRTYNCTKGTLYNKSTSLCKVW</sequence>
<dbReference type="InterPro" id="IPR024079">
    <property type="entry name" value="MetalloPept_cat_dom_sf"/>
</dbReference>
<keyword evidence="2" id="KW-1185">Reference proteome</keyword>
<dbReference type="InterPro" id="IPR000718">
    <property type="entry name" value="Peptidase_M13"/>
</dbReference>
<dbReference type="Pfam" id="PF01431">
    <property type="entry name" value="Peptidase_M13"/>
    <property type="match status" value="1"/>
</dbReference>
<dbReference type="SUPFAM" id="SSF55486">
    <property type="entry name" value="Metalloproteases ('zincins'), catalytic domain"/>
    <property type="match status" value="2"/>
</dbReference>
<evidence type="ECO:0000313" key="2">
    <source>
        <dbReference type="Proteomes" id="UP000035680"/>
    </source>
</evidence>